<evidence type="ECO:0000313" key="2">
    <source>
        <dbReference type="EMBL" id="MDQ0289828.1"/>
    </source>
</evidence>
<name>A0AAE4APC5_9BACT</name>
<dbReference type="AlphaFoldDB" id="A0AAE4APC5"/>
<protein>
    <recommendedName>
        <fullName evidence="1">DUF6036 domain-containing protein</fullName>
    </recommendedName>
</protein>
<gene>
    <name evidence="2" type="ORF">J3R75_001935</name>
</gene>
<keyword evidence="3" id="KW-1185">Reference proteome</keyword>
<evidence type="ECO:0000313" key="3">
    <source>
        <dbReference type="Proteomes" id="UP001238163"/>
    </source>
</evidence>
<dbReference type="Pfam" id="PF19502">
    <property type="entry name" value="DUF6036"/>
    <property type="match status" value="1"/>
</dbReference>
<dbReference type="RefSeq" id="WP_307261278.1">
    <property type="nucleotide sequence ID" value="NZ_JAUSVL010000001.1"/>
</dbReference>
<proteinExistence type="predicted"/>
<dbReference type="InterPro" id="IPR045792">
    <property type="entry name" value="DUF6036"/>
</dbReference>
<evidence type="ECO:0000259" key="1">
    <source>
        <dbReference type="Pfam" id="PF19502"/>
    </source>
</evidence>
<sequence length="195" mass="21658">MPAPIDHQALTAALHQLNEQLYLQDAPVVELVVCGGSALIATGLVLRTTHDVDILAFMDSRVLKDSEPLPDYLVLAARNVARNLGLAADWLNNGPASQFRLGLPEGIQERLHRVVYGERLVVHFISRYDQIFFKTFAAVDRAGYHVSDLLALKPTAAELLAAAQWCLTQDVSEEFHAMIKIMFTQLGWPDVSQRL</sequence>
<reference evidence="2" key="1">
    <citation type="submission" date="2023-07" db="EMBL/GenBank/DDBJ databases">
        <title>Genomic Encyclopedia of Type Strains, Phase IV (KMG-IV): sequencing the most valuable type-strain genomes for metagenomic binning, comparative biology and taxonomic classification.</title>
        <authorList>
            <person name="Goeker M."/>
        </authorList>
    </citation>
    <scope>NUCLEOTIDE SEQUENCE</scope>
    <source>
        <strain evidence="2">DSM 24202</strain>
    </source>
</reference>
<organism evidence="2 3">
    <name type="scientific">Oligosphaera ethanolica</name>
    <dbReference type="NCBI Taxonomy" id="760260"/>
    <lineage>
        <taxon>Bacteria</taxon>
        <taxon>Pseudomonadati</taxon>
        <taxon>Lentisphaerota</taxon>
        <taxon>Oligosphaeria</taxon>
        <taxon>Oligosphaerales</taxon>
        <taxon>Oligosphaeraceae</taxon>
        <taxon>Oligosphaera</taxon>
    </lineage>
</organism>
<comment type="caution">
    <text evidence="2">The sequence shown here is derived from an EMBL/GenBank/DDBJ whole genome shotgun (WGS) entry which is preliminary data.</text>
</comment>
<dbReference type="EMBL" id="JAUSVL010000001">
    <property type="protein sequence ID" value="MDQ0289828.1"/>
    <property type="molecule type" value="Genomic_DNA"/>
</dbReference>
<accession>A0AAE4APC5</accession>
<feature type="domain" description="DUF6036" evidence="1">
    <location>
        <begin position="14"/>
        <end position="140"/>
    </location>
</feature>
<dbReference type="Proteomes" id="UP001238163">
    <property type="component" value="Unassembled WGS sequence"/>
</dbReference>